<accession>A0A392VKI8</accession>
<keyword evidence="3" id="KW-1185">Reference proteome</keyword>
<feature type="non-terminal residue" evidence="2">
    <location>
        <position position="1"/>
    </location>
</feature>
<dbReference type="Proteomes" id="UP000265520">
    <property type="component" value="Unassembled WGS sequence"/>
</dbReference>
<dbReference type="EMBL" id="LXQA011163301">
    <property type="protein sequence ID" value="MCI87335.1"/>
    <property type="molecule type" value="Genomic_DNA"/>
</dbReference>
<comment type="caution">
    <text evidence="2">The sequence shown here is derived from an EMBL/GenBank/DDBJ whole genome shotgun (WGS) entry which is preliminary data.</text>
</comment>
<organism evidence="2 3">
    <name type="scientific">Trifolium medium</name>
    <dbReference type="NCBI Taxonomy" id="97028"/>
    <lineage>
        <taxon>Eukaryota</taxon>
        <taxon>Viridiplantae</taxon>
        <taxon>Streptophyta</taxon>
        <taxon>Embryophyta</taxon>
        <taxon>Tracheophyta</taxon>
        <taxon>Spermatophyta</taxon>
        <taxon>Magnoliopsida</taxon>
        <taxon>eudicotyledons</taxon>
        <taxon>Gunneridae</taxon>
        <taxon>Pentapetalae</taxon>
        <taxon>rosids</taxon>
        <taxon>fabids</taxon>
        <taxon>Fabales</taxon>
        <taxon>Fabaceae</taxon>
        <taxon>Papilionoideae</taxon>
        <taxon>50 kb inversion clade</taxon>
        <taxon>NPAAA clade</taxon>
        <taxon>Hologalegina</taxon>
        <taxon>IRL clade</taxon>
        <taxon>Trifolieae</taxon>
        <taxon>Trifolium</taxon>
    </lineage>
</organism>
<feature type="non-terminal residue" evidence="2">
    <location>
        <position position="39"/>
    </location>
</feature>
<dbReference type="AlphaFoldDB" id="A0A392VKI8"/>
<evidence type="ECO:0000313" key="2">
    <source>
        <dbReference type="EMBL" id="MCI87335.1"/>
    </source>
</evidence>
<feature type="compositionally biased region" description="Acidic residues" evidence="1">
    <location>
        <begin position="1"/>
        <end position="11"/>
    </location>
</feature>
<evidence type="ECO:0000313" key="3">
    <source>
        <dbReference type="Proteomes" id="UP000265520"/>
    </source>
</evidence>
<feature type="compositionally biased region" description="Acidic residues" evidence="1">
    <location>
        <begin position="30"/>
        <end position="39"/>
    </location>
</feature>
<sequence length="39" mass="4237">ERSVEEDAETAEGEHHGLDQEVDAASSTDGDTEEMEEDS</sequence>
<reference evidence="2 3" key="1">
    <citation type="journal article" date="2018" name="Front. Plant Sci.">
        <title>Red Clover (Trifolium pratense) and Zigzag Clover (T. medium) - A Picture of Genomic Similarities and Differences.</title>
        <authorList>
            <person name="Dluhosova J."/>
            <person name="Istvanek J."/>
            <person name="Nedelnik J."/>
            <person name="Repkova J."/>
        </authorList>
    </citation>
    <scope>NUCLEOTIDE SEQUENCE [LARGE SCALE GENOMIC DNA]</scope>
    <source>
        <strain evidence="3">cv. 10/8</strain>
        <tissue evidence="2">Leaf</tissue>
    </source>
</reference>
<protein>
    <submittedName>
        <fullName evidence="2">Uncharacterized protein</fullName>
    </submittedName>
</protein>
<feature type="region of interest" description="Disordered" evidence="1">
    <location>
        <begin position="1"/>
        <end position="39"/>
    </location>
</feature>
<evidence type="ECO:0000256" key="1">
    <source>
        <dbReference type="SAM" id="MobiDB-lite"/>
    </source>
</evidence>
<proteinExistence type="predicted"/>
<name>A0A392VKI8_9FABA</name>